<organism evidence="3 4">
    <name type="scientific">Parascaris equorum</name>
    <name type="common">Equine roundworm</name>
    <dbReference type="NCBI Taxonomy" id="6256"/>
    <lineage>
        <taxon>Eukaryota</taxon>
        <taxon>Metazoa</taxon>
        <taxon>Ecdysozoa</taxon>
        <taxon>Nematoda</taxon>
        <taxon>Chromadorea</taxon>
        <taxon>Rhabditida</taxon>
        <taxon>Spirurina</taxon>
        <taxon>Ascaridomorpha</taxon>
        <taxon>Ascaridoidea</taxon>
        <taxon>Ascarididae</taxon>
        <taxon>Parascaris</taxon>
    </lineage>
</organism>
<dbReference type="AlphaFoldDB" id="A0A914S403"/>
<protein>
    <submittedName>
        <fullName evidence="4">Uncharacterized protein</fullName>
    </submittedName>
</protein>
<evidence type="ECO:0000256" key="1">
    <source>
        <dbReference type="ARBA" id="ARBA00022574"/>
    </source>
</evidence>
<keyword evidence="3" id="KW-1185">Reference proteome</keyword>
<dbReference type="SUPFAM" id="SSF50978">
    <property type="entry name" value="WD40 repeat-like"/>
    <property type="match status" value="1"/>
</dbReference>
<keyword evidence="1" id="KW-0853">WD repeat</keyword>
<dbReference type="WBParaSite" id="PEQ_0001306201-mRNA-1">
    <property type="protein sequence ID" value="PEQ_0001306201-mRNA-1"/>
    <property type="gene ID" value="PEQ_0001306201"/>
</dbReference>
<dbReference type="InterPro" id="IPR015943">
    <property type="entry name" value="WD40/YVTN_repeat-like_dom_sf"/>
</dbReference>
<evidence type="ECO:0000313" key="3">
    <source>
        <dbReference type="Proteomes" id="UP000887564"/>
    </source>
</evidence>
<dbReference type="Proteomes" id="UP000887564">
    <property type="component" value="Unplaced"/>
</dbReference>
<evidence type="ECO:0000256" key="2">
    <source>
        <dbReference type="ARBA" id="ARBA00022737"/>
    </source>
</evidence>
<dbReference type="Gene3D" id="2.130.10.10">
    <property type="entry name" value="YVTN repeat-like/Quinoprotein amine dehydrogenase"/>
    <property type="match status" value="1"/>
</dbReference>
<accession>A0A914S403</accession>
<evidence type="ECO:0000313" key="4">
    <source>
        <dbReference type="WBParaSite" id="PEQ_0001306201-mRNA-1"/>
    </source>
</evidence>
<sequence>MLTGSVGTSATAPTTTKRKEIYRYEAPFILYATSWSQHPDPSKKFRLASASFIEEYNNKVSIVQLDEDAGEFIHRGTFDHPYPATKVMWIPDQNRSSEYCAPLTSFDWNDVDVSLIGTSSIDTTCTIWQIETQLIAHDKEVFDIAFSRLGNGREVFASVGADEPSRVPLLRLACNKQDHNYIATFAQDSNEVTDKNCWCCRQ</sequence>
<reference evidence="4" key="1">
    <citation type="submission" date="2022-11" db="UniProtKB">
        <authorList>
            <consortium name="WormBaseParasite"/>
        </authorList>
    </citation>
    <scope>IDENTIFICATION</scope>
</reference>
<proteinExistence type="predicted"/>
<name>A0A914S403_PAREQ</name>
<dbReference type="InterPro" id="IPR036322">
    <property type="entry name" value="WD40_repeat_dom_sf"/>
</dbReference>
<dbReference type="InterPro" id="IPR045159">
    <property type="entry name" value="DCAF7-like"/>
</dbReference>
<dbReference type="PANTHER" id="PTHR19919">
    <property type="entry name" value="WD REPEAT CONTAINING PROTEIN"/>
    <property type="match status" value="1"/>
</dbReference>
<keyword evidence="2" id="KW-0677">Repeat</keyword>